<dbReference type="InterPro" id="IPR002477">
    <property type="entry name" value="Peptidoglycan-bd-like"/>
</dbReference>
<dbReference type="InterPro" id="IPR051266">
    <property type="entry name" value="CLCR"/>
</dbReference>
<dbReference type="HOGENOM" id="CLU_031866_1_1_5"/>
<dbReference type="InterPro" id="IPR002035">
    <property type="entry name" value="VWF_A"/>
</dbReference>
<evidence type="ECO:0000313" key="2">
    <source>
        <dbReference type="EMBL" id="CDO60133.1"/>
    </source>
</evidence>
<dbReference type="InterPro" id="IPR036465">
    <property type="entry name" value="vWFA_dom_sf"/>
</dbReference>
<dbReference type="KEGG" id="pect:BN1012_Phect1920"/>
<dbReference type="Pfam" id="PF01471">
    <property type="entry name" value="PG_binding_1"/>
    <property type="match status" value="1"/>
</dbReference>
<dbReference type="EMBL" id="HG966617">
    <property type="protein sequence ID" value="CDO60133.1"/>
    <property type="molecule type" value="Genomic_DNA"/>
</dbReference>
<dbReference type="SUPFAM" id="SSF53300">
    <property type="entry name" value="vWA-like"/>
    <property type="match status" value="1"/>
</dbReference>
<keyword evidence="3" id="KW-1185">Reference proteome</keyword>
<name>X5M9E1_9HYPH</name>
<dbReference type="SUPFAM" id="SSF47090">
    <property type="entry name" value="PGBD-like"/>
    <property type="match status" value="1"/>
</dbReference>
<dbReference type="Proteomes" id="UP000032160">
    <property type="component" value="Chromosome I"/>
</dbReference>
<evidence type="ECO:0000259" key="1">
    <source>
        <dbReference type="PROSITE" id="PS50234"/>
    </source>
</evidence>
<dbReference type="Pfam" id="PF00092">
    <property type="entry name" value="VWA"/>
    <property type="match status" value="1"/>
</dbReference>
<dbReference type="OrthoDB" id="9805121at2"/>
<accession>X5M9E1</accession>
<protein>
    <submittedName>
        <fullName evidence="2">Putative membrane protein</fullName>
    </submittedName>
</protein>
<dbReference type="PANTHER" id="PTHR10579:SF43">
    <property type="entry name" value="ZINC FINGER (C3HC4-TYPE RING FINGER) FAMILY PROTEIN"/>
    <property type="match status" value="1"/>
</dbReference>
<dbReference type="Gene3D" id="3.40.50.410">
    <property type="entry name" value="von Willebrand factor, type A domain"/>
    <property type="match status" value="1"/>
</dbReference>
<proteinExistence type="predicted"/>
<organism evidence="2 3">
    <name type="scientific">Candidatus Phaeomarinibacter ectocarpi</name>
    <dbReference type="NCBI Taxonomy" id="1458461"/>
    <lineage>
        <taxon>Bacteria</taxon>
        <taxon>Pseudomonadati</taxon>
        <taxon>Pseudomonadota</taxon>
        <taxon>Alphaproteobacteria</taxon>
        <taxon>Hyphomicrobiales</taxon>
        <taxon>Parvibaculaceae</taxon>
        <taxon>Candidatus Phaeomarinibacter</taxon>
    </lineage>
</organism>
<dbReference type="SMART" id="SM00327">
    <property type="entry name" value="VWA"/>
    <property type="match status" value="1"/>
</dbReference>
<reference evidence="2 3" key="1">
    <citation type="journal article" date="2014" name="Front. Genet.">
        <title>Genome and metabolic network of "Candidatus Phaeomarinobacter ectocarpi" Ec32, a new candidate genus of Alphaproteobacteria frequently associated with brown algae.</title>
        <authorList>
            <person name="Dittami S.M."/>
            <person name="Barbeyron T."/>
            <person name="Boyen C."/>
            <person name="Cambefort J."/>
            <person name="Collet G."/>
            <person name="Delage L."/>
            <person name="Gobet A."/>
            <person name="Groisillier A."/>
            <person name="Leblanc C."/>
            <person name="Michel G."/>
            <person name="Scornet D."/>
            <person name="Siegel A."/>
            <person name="Tapia J.E."/>
            <person name="Tonon T."/>
        </authorList>
    </citation>
    <scope>NUCLEOTIDE SEQUENCE [LARGE SCALE GENOMIC DNA]</scope>
    <source>
        <strain evidence="2 3">Ec32</strain>
    </source>
</reference>
<gene>
    <name evidence="2" type="ORF">BN1012_Phect1920</name>
</gene>
<dbReference type="PANTHER" id="PTHR10579">
    <property type="entry name" value="CALCIUM-ACTIVATED CHLORIDE CHANNEL REGULATOR"/>
    <property type="match status" value="1"/>
</dbReference>
<dbReference type="InterPro" id="IPR036366">
    <property type="entry name" value="PGBDSf"/>
</dbReference>
<dbReference type="AlphaFoldDB" id="X5M9E1"/>
<dbReference type="Gene3D" id="1.10.101.10">
    <property type="entry name" value="PGBD-like superfamily/PGBD"/>
    <property type="match status" value="1"/>
</dbReference>
<dbReference type="RefSeq" id="WP_052534312.1">
    <property type="nucleotide sequence ID" value="NZ_HG966617.1"/>
</dbReference>
<dbReference type="STRING" id="1458461.BN1012_Phect1920"/>
<evidence type="ECO:0000313" key="3">
    <source>
        <dbReference type="Proteomes" id="UP000032160"/>
    </source>
</evidence>
<dbReference type="InterPro" id="IPR036365">
    <property type="entry name" value="PGBD-like_sf"/>
</dbReference>
<dbReference type="PROSITE" id="PS50234">
    <property type="entry name" value="VWFA"/>
    <property type="match status" value="1"/>
</dbReference>
<sequence>MQTLKFDGRLARAGFLAALGFALMLVVGAFAGKAKAEVDALDTAALDTKVSYDQPLIKRSESTTIHLMIEVHSPREAWPGTQDRPPVNLALVLDRSGSMEDKGKLEYAKRAAKLMVDLLDPRDRVAIVEYDDRINVLWPSAPVENAREIHRRIDGLTSRGSTNLTGGMMRGVDEVLKHFDRSELNRVVLLSDGLANQGITDPYDIAREVRGARRDGVRISSIGLGLDYDENLMQAIAENGAGNYHYVEHPSQIARIFEEELSTLVRTTARDIKLRLNGSGAITSIDVISLESDTPDNVSVGDMFAGETQRIMLKVDVAGTDAASIALGDLEMAYTDARSGKEQTTVVPLTLKTSTDAAAVKKARNEDVVVEAALFDAERTQLAAVAAYEAGDTARADGLLEELSARVETQAADMDDGRLSAKLEALTVEREQMSVAGAPAERSAYLKSSKQRLYQAKSGKRAGYQLQVGDEGLEVERLQTALTNKGFWSGPIDGKYTDDLEEAVDEFQAAEGIKQDGVAGPSTLQNLGLY</sequence>
<feature type="domain" description="VWFA" evidence="1">
    <location>
        <begin position="88"/>
        <end position="261"/>
    </location>
</feature>